<comment type="caution">
    <text evidence="2">The sequence shown here is derived from an EMBL/GenBank/DDBJ whole genome shotgun (WGS) entry which is preliminary data.</text>
</comment>
<proteinExistence type="predicted"/>
<feature type="region of interest" description="Disordered" evidence="1">
    <location>
        <begin position="1"/>
        <end position="67"/>
    </location>
</feature>
<dbReference type="AlphaFoldDB" id="A0A5B7KDW6"/>
<feature type="compositionally biased region" description="Low complexity" evidence="1">
    <location>
        <begin position="1"/>
        <end position="16"/>
    </location>
</feature>
<keyword evidence="3" id="KW-1185">Reference proteome</keyword>
<reference evidence="2 3" key="1">
    <citation type="submission" date="2019-05" db="EMBL/GenBank/DDBJ databases">
        <title>Another draft genome of Portunus trituberculatus and its Hox gene families provides insights of decapod evolution.</title>
        <authorList>
            <person name="Jeong J.-H."/>
            <person name="Song I."/>
            <person name="Kim S."/>
            <person name="Choi T."/>
            <person name="Kim D."/>
            <person name="Ryu S."/>
            <person name="Kim W."/>
        </authorList>
    </citation>
    <scope>NUCLEOTIDE SEQUENCE [LARGE SCALE GENOMIC DNA]</scope>
    <source>
        <tissue evidence="2">Muscle</tissue>
    </source>
</reference>
<dbReference type="EMBL" id="VSRR010135233">
    <property type="protein sequence ID" value="MPD03219.1"/>
    <property type="molecule type" value="Genomic_DNA"/>
</dbReference>
<evidence type="ECO:0000256" key="1">
    <source>
        <dbReference type="SAM" id="MobiDB-lite"/>
    </source>
</evidence>
<evidence type="ECO:0000313" key="2">
    <source>
        <dbReference type="EMBL" id="MPD03219.1"/>
    </source>
</evidence>
<sequence length="147" mass="15751">MSGRGKPAPVVKKVSPPTVPDNSAITHRHSGSSFSSGVYSAGDQRSSYSSSVSDENPPPSPHSPARGEYSSGGFCELFILSVCLPCEVSVLHLPGSVMMAKYRQREMKVSTRVVVSELLILSVFLPCEVSVLRLLGWLGINKDEVST</sequence>
<feature type="compositionally biased region" description="Low complexity" evidence="1">
    <location>
        <begin position="31"/>
        <end position="53"/>
    </location>
</feature>
<accession>A0A5B7KDW6</accession>
<gene>
    <name evidence="2" type="ORF">E2C01_098844</name>
</gene>
<name>A0A5B7KDW6_PORTR</name>
<evidence type="ECO:0000313" key="3">
    <source>
        <dbReference type="Proteomes" id="UP000324222"/>
    </source>
</evidence>
<dbReference type="Proteomes" id="UP000324222">
    <property type="component" value="Unassembled WGS sequence"/>
</dbReference>
<protein>
    <submittedName>
        <fullName evidence="2">Uncharacterized protein</fullName>
    </submittedName>
</protein>
<organism evidence="2 3">
    <name type="scientific">Portunus trituberculatus</name>
    <name type="common">Swimming crab</name>
    <name type="synonym">Neptunus trituberculatus</name>
    <dbReference type="NCBI Taxonomy" id="210409"/>
    <lineage>
        <taxon>Eukaryota</taxon>
        <taxon>Metazoa</taxon>
        <taxon>Ecdysozoa</taxon>
        <taxon>Arthropoda</taxon>
        <taxon>Crustacea</taxon>
        <taxon>Multicrustacea</taxon>
        <taxon>Malacostraca</taxon>
        <taxon>Eumalacostraca</taxon>
        <taxon>Eucarida</taxon>
        <taxon>Decapoda</taxon>
        <taxon>Pleocyemata</taxon>
        <taxon>Brachyura</taxon>
        <taxon>Eubrachyura</taxon>
        <taxon>Portunoidea</taxon>
        <taxon>Portunidae</taxon>
        <taxon>Portuninae</taxon>
        <taxon>Portunus</taxon>
    </lineage>
</organism>